<dbReference type="InParanoid" id="F8QC48"/>
<protein>
    <submittedName>
        <fullName evidence="3">Uncharacterized protein</fullName>
    </submittedName>
</protein>
<organism evidence="4">
    <name type="scientific">Serpula lacrymans var. lacrymans (strain S7.3)</name>
    <name type="common">Dry rot fungus</name>
    <dbReference type="NCBI Taxonomy" id="936435"/>
    <lineage>
        <taxon>Eukaryota</taxon>
        <taxon>Fungi</taxon>
        <taxon>Dikarya</taxon>
        <taxon>Basidiomycota</taxon>
        <taxon>Agaricomycotina</taxon>
        <taxon>Agaricomycetes</taxon>
        <taxon>Agaricomycetidae</taxon>
        <taxon>Boletales</taxon>
        <taxon>Coniophorineae</taxon>
        <taxon>Serpulaceae</taxon>
        <taxon>Serpula</taxon>
    </lineage>
</organism>
<evidence type="ECO:0000256" key="2">
    <source>
        <dbReference type="SAM" id="Phobius"/>
    </source>
</evidence>
<evidence type="ECO:0000313" key="3">
    <source>
        <dbReference type="EMBL" id="EGN94167.1"/>
    </source>
</evidence>
<feature type="compositionally biased region" description="Polar residues" evidence="1">
    <location>
        <begin position="118"/>
        <end position="127"/>
    </location>
</feature>
<keyword evidence="2" id="KW-1133">Transmembrane helix</keyword>
<keyword evidence="2" id="KW-0472">Membrane</keyword>
<dbReference type="EMBL" id="GL945489">
    <property type="protein sequence ID" value="EGN94167.1"/>
    <property type="molecule type" value="Genomic_DNA"/>
</dbReference>
<feature type="compositionally biased region" description="Low complexity" evidence="1">
    <location>
        <begin position="161"/>
        <end position="191"/>
    </location>
</feature>
<dbReference type="Proteomes" id="UP000008063">
    <property type="component" value="Unassembled WGS sequence"/>
</dbReference>
<name>F8QC48_SERL3</name>
<proteinExistence type="predicted"/>
<keyword evidence="2" id="KW-0812">Transmembrane</keyword>
<feature type="compositionally biased region" description="Polar residues" evidence="1">
    <location>
        <begin position="143"/>
        <end position="157"/>
    </location>
</feature>
<keyword evidence="4" id="KW-1185">Reference proteome</keyword>
<gene>
    <name evidence="3" type="ORF">SERLA73DRAFT_188757</name>
</gene>
<sequence>MDTTSVVSSVVDGQFTITATFRTTSTLADTSRSHIGAIAGGAAGGVASIAIVIICAILFMRRRAKVITPSLDESTHHSTVIRTPGPHALPSLRPTPVTSSVIEGHVRPFGVDLDSRHSLVSQTQPRPSSMPPPDRKEDFAMPTNLNTAQSNSINDPLTHTILRSPLQSSSRSSIAAPSYRSEPSSSAESNALNASLIRPSNYPLLQASPRSSSEVQLSRTGNQVWHESITDTCPPSYISSQPSLLPSSVVPSIRTADSDMHISTTGSDLPAYSRVAAESRQSLAAPSYSSRPGSS</sequence>
<dbReference type="HOGENOM" id="CLU_943855_0_0_1"/>
<dbReference type="AlphaFoldDB" id="F8QC48"/>
<accession>F8QC48</accession>
<reference evidence="4" key="1">
    <citation type="journal article" date="2011" name="Science">
        <title>The plant cell wall-decomposing machinery underlies the functional diversity of forest fungi.</title>
        <authorList>
            <person name="Eastwood D.C."/>
            <person name="Floudas D."/>
            <person name="Binder M."/>
            <person name="Majcherczyk A."/>
            <person name="Schneider P."/>
            <person name="Aerts A."/>
            <person name="Asiegbu F.O."/>
            <person name="Baker S.E."/>
            <person name="Barry K."/>
            <person name="Bendiksby M."/>
            <person name="Blumentritt M."/>
            <person name="Coutinho P.M."/>
            <person name="Cullen D."/>
            <person name="de Vries R.P."/>
            <person name="Gathman A."/>
            <person name="Goodell B."/>
            <person name="Henrissat B."/>
            <person name="Ihrmark K."/>
            <person name="Kauserud H."/>
            <person name="Kohler A."/>
            <person name="LaButti K."/>
            <person name="Lapidus A."/>
            <person name="Lavin J.L."/>
            <person name="Lee Y.-H."/>
            <person name="Lindquist E."/>
            <person name="Lilly W."/>
            <person name="Lucas S."/>
            <person name="Morin E."/>
            <person name="Murat C."/>
            <person name="Oguiza J.A."/>
            <person name="Park J."/>
            <person name="Pisabarro A.G."/>
            <person name="Riley R."/>
            <person name="Rosling A."/>
            <person name="Salamov A."/>
            <person name="Schmidt O."/>
            <person name="Schmutz J."/>
            <person name="Skrede I."/>
            <person name="Stenlid J."/>
            <person name="Wiebenga A."/>
            <person name="Xie X."/>
            <person name="Kuees U."/>
            <person name="Hibbett D.S."/>
            <person name="Hoffmeister D."/>
            <person name="Hoegberg N."/>
            <person name="Martin F."/>
            <person name="Grigoriev I.V."/>
            <person name="Watkinson S.C."/>
        </authorList>
    </citation>
    <scope>NUCLEOTIDE SEQUENCE [LARGE SCALE GENOMIC DNA]</scope>
    <source>
        <strain evidence="4">strain S7.3</strain>
    </source>
</reference>
<evidence type="ECO:0000313" key="4">
    <source>
        <dbReference type="Proteomes" id="UP000008063"/>
    </source>
</evidence>
<feature type="region of interest" description="Disordered" evidence="1">
    <location>
        <begin position="114"/>
        <end position="191"/>
    </location>
</feature>
<feature type="transmembrane region" description="Helical" evidence="2">
    <location>
        <begin position="35"/>
        <end position="59"/>
    </location>
</feature>
<evidence type="ECO:0000256" key="1">
    <source>
        <dbReference type="SAM" id="MobiDB-lite"/>
    </source>
</evidence>